<proteinExistence type="predicted"/>
<organism evidence="3 4">
    <name type="scientific">Actinidia rufa</name>
    <dbReference type="NCBI Taxonomy" id="165716"/>
    <lineage>
        <taxon>Eukaryota</taxon>
        <taxon>Viridiplantae</taxon>
        <taxon>Streptophyta</taxon>
        <taxon>Embryophyta</taxon>
        <taxon>Tracheophyta</taxon>
        <taxon>Spermatophyta</taxon>
        <taxon>Magnoliopsida</taxon>
        <taxon>eudicotyledons</taxon>
        <taxon>Gunneridae</taxon>
        <taxon>Pentapetalae</taxon>
        <taxon>asterids</taxon>
        <taxon>Ericales</taxon>
        <taxon>Actinidiaceae</taxon>
        <taxon>Actinidia</taxon>
    </lineage>
</organism>
<evidence type="ECO:0000313" key="4">
    <source>
        <dbReference type="Proteomes" id="UP000585474"/>
    </source>
</evidence>
<feature type="signal peptide" evidence="2">
    <location>
        <begin position="1"/>
        <end position="22"/>
    </location>
</feature>
<dbReference type="Proteomes" id="UP000585474">
    <property type="component" value="Unassembled WGS sequence"/>
</dbReference>
<evidence type="ECO:0000313" key="3">
    <source>
        <dbReference type="EMBL" id="GFY80281.1"/>
    </source>
</evidence>
<sequence>MLSSAALPTLALTLELAPATTGSHLLQFQHLVPVAFSLSLSPPPRFLHNTKSDRGQNGFSRKGPGDAGD</sequence>
<evidence type="ECO:0000256" key="1">
    <source>
        <dbReference type="SAM" id="MobiDB-lite"/>
    </source>
</evidence>
<feature type="chain" id="PRO_5029786548" evidence="2">
    <location>
        <begin position="23"/>
        <end position="69"/>
    </location>
</feature>
<reference evidence="3 4" key="1">
    <citation type="submission" date="2019-07" db="EMBL/GenBank/DDBJ databases">
        <title>De Novo Assembly of kiwifruit Actinidia rufa.</title>
        <authorList>
            <person name="Sugita-Konishi S."/>
            <person name="Sato K."/>
            <person name="Mori E."/>
            <person name="Abe Y."/>
            <person name="Kisaki G."/>
            <person name="Hamano K."/>
            <person name="Suezawa K."/>
            <person name="Otani M."/>
            <person name="Fukuda T."/>
            <person name="Manabe T."/>
            <person name="Gomi K."/>
            <person name="Tabuchi M."/>
            <person name="Akimitsu K."/>
            <person name="Kataoka I."/>
        </authorList>
    </citation>
    <scope>NUCLEOTIDE SEQUENCE [LARGE SCALE GENOMIC DNA]</scope>
    <source>
        <strain evidence="4">cv. Fuchu</strain>
    </source>
</reference>
<feature type="region of interest" description="Disordered" evidence="1">
    <location>
        <begin position="45"/>
        <end position="69"/>
    </location>
</feature>
<name>A0A7J0E1B4_9ERIC</name>
<dbReference type="AlphaFoldDB" id="A0A7J0E1B4"/>
<keyword evidence="4" id="KW-1185">Reference proteome</keyword>
<protein>
    <submittedName>
        <fullName evidence="3">N-MYC downregulated-like 1</fullName>
    </submittedName>
</protein>
<dbReference type="EMBL" id="BJWL01000001">
    <property type="protein sequence ID" value="GFY80281.1"/>
    <property type="molecule type" value="Genomic_DNA"/>
</dbReference>
<accession>A0A7J0E1B4</accession>
<evidence type="ECO:0000256" key="2">
    <source>
        <dbReference type="SAM" id="SignalP"/>
    </source>
</evidence>
<comment type="caution">
    <text evidence="3">The sequence shown here is derived from an EMBL/GenBank/DDBJ whole genome shotgun (WGS) entry which is preliminary data.</text>
</comment>
<keyword evidence="2" id="KW-0732">Signal</keyword>
<gene>
    <name evidence="3" type="ORF">Acr_01g0000900</name>
</gene>